<evidence type="ECO:0000256" key="1">
    <source>
        <dbReference type="PIRSR" id="PIRSR640198-1"/>
    </source>
</evidence>
<dbReference type="PANTHER" id="PTHR13504">
    <property type="entry name" value="FIDO DOMAIN-CONTAINING PROTEIN DDB_G0283145"/>
    <property type="match status" value="1"/>
</dbReference>
<gene>
    <name evidence="5" type="ORF">D6C78_05471</name>
</gene>
<dbReference type="PANTHER" id="PTHR13504:SF38">
    <property type="entry name" value="FIDO DOMAIN-CONTAINING PROTEIN"/>
    <property type="match status" value="1"/>
</dbReference>
<dbReference type="AlphaFoldDB" id="A0A4V4LEK2"/>
<dbReference type="InterPro" id="IPR040198">
    <property type="entry name" value="Fido_containing"/>
</dbReference>
<dbReference type="Gene3D" id="1.10.3290.10">
    <property type="entry name" value="Fido-like domain"/>
    <property type="match status" value="1"/>
</dbReference>
<dbReference type="EMBL" id="QZBZ01000106">
    <property type="protein sequence ID" value="TIA36357.1"/>
    <property type="molecule type" value="Genomic_DNA"/>
</dbReference>
<sequence length="413" mass="45922">MAENLSPRSKKQKRASLNDIFPTLNIGSSKEMPSPSGSAQSTSMLRMSSCLRGSFSRGWPPSVKTASVSKVASKSDGFFTLRLEEGYRIYSDRWRIDDTVDDTELDMTSEFRAAEGMMEEISAMIASGKASVDDMEGVILEELTLAVFGSNKLDKVGLGLDETFNLCMKILRGESEVEYEERTEEYQNKIDAFALKGLKQGEIKIARSRREVVQHAAAFQHMISVFVKRDQPMTESLIKETHSILVRGLSGEDAGVLSSKPYGGSYRQGNERAFAGAFEFAKPSEIPKAMRALVENLQSDISEINRTGYLDPWKLAAKYCDRMVNVHPFKDGNGRMCRIILNTILIKYVGFVVALGEKDQDRDEYLFAAQESGRVGGFPGYLSTMVLKNAGGTLERLRTKLKRQSKGSSEDKV</sequence>
<keyword evidence="2" id="KW-0067">ATP-binding</keyword>
<dbReference type="SUPFAM" id="SSF140931">
    <property type="entry name" value="Fic-like"/>
    <property type="match status" value="1"/>
</dbReference>
<dbReference type="PROSITE" id="PS51459">
    <property type="entry name" value="FIDO"/>
    <property type="match status" value="1"/>
</dbReference>
<evidence type="ECO:0000259" key="4">
    <source>
        <dbReference type="PROSITE" id="PS51459"/>
    </source>
</evidence>
<protein>
    <recommendedName>
        <fullName evidence="4">Fido domain-containing protein</fullName>
    </recommendedName>
</protein>
<dbReference type="InterPro" id="IPR003812">
    <property type="entry name" value="Fido"/>
</dbReference>
<name>A0A4V4LEK2_AURPU</name>
<feature type="active site" evidence="1">
    <location>
        <position position="327"/>
    </location>
</feature>
<dbReference type="Pfam" id="PF02661">
    <property type="entry name" value="Fic"/>
    <property type="match status" value="1"/>
</dbReference>
<keyword evidence="2" id="KW-0547">Nucleotide-binding</keyword>
<dbReference type="Proteomes" id="UP000308724">
    <property type="component" value="Unassembled WGS sequence"/>
</dbReference>
<evidence type="ECO:0000313" key="6">
    <source>
        <dbReference type="Proteomes" id="UP000308724"/>
    </source>
</evidence>
<evidence type="ECO:0000256" key="3">
    <source>
        <dbReference type="SAM" id="MobiDB-lite"/>
    </source>
</evidence>
<organism evidence="5 6">
    <name type="scientific">Aureobasidium pullulans</name>
    <name type="common">Black yeast</name>
    <name type="synonym">Pullularia pullulans</name>
    <dbReference type="NCBI Taxonomy" id="5580"/>
    <lineage>
        <taxon>Eukaryota</taxon>
        <taxon>Fungi</taxon>
        <taxon>Dikarya</taxon>
        <taxon>Ascomycota</taxon>
        <taxon>Pezizomycotina</taxon>
        <taxon>Dothideomycetes</taxon>
        <taxon>Dothideomycetidae</taxon>
        <taxon>Dothideales</taxon>
        <taxon>Saccotheciaceae</taxon>
        <taxon>Aureobasidium</taxon>
    </lineage>
</organism>
<feature type="binding site" evidence="2">
    <location>
        <begin position="331"/>
        <end position="338"/>
    </location>
    <ligand>
        <name>ATP</name>
        <dbReference type="ChEBI" id="CHEBI:30616"/>
    </ligand>
</feature>
<proteinExistence type="predicted"/>
<evidence type="ECO:0000256" key="2">
    <source>
        <dbReference type="PIRSR" id="PIRSR640198-2"/>
    </source>
</evidence>
<feature type="region of interest" description="Disordered" evidence="3">
    <location>
        <begin position="1"/>
        <end position="43"/>
    </location>
</feature>
<accession>A0A4V4LEK2</accession>
<comment type="caution">
    <text evidence="5">The sequence shown here is derived from an EMBL/GenBank/DDBJ whole genome shotgun (WGS) entry which is preliminary data.</text>
</comment>
<dbReference type="InterPro" id="IPR036597">
    <property type="entry name" value="Fido-like_dom_sf"/>
</dbReference>
<dbReference type="GO" id="GO:0005524">
    <property type="term" value="F:ATP binding"/>
    <property type="evidence" value="ECO:0007669"/>
    <property type="project" value="UniProtKB-KW"/>
</dbReference>
<evidence type="ECO:0000313" key="5">
    <source>
        <dbReference type="EMBL" id="TIA36357.1"/>
    </source>
</evidence>
<reference evidence="5 6" key="1">
    <citation type="submission" date="2018-10" db="EMBL/GenBank/DDBJ databases">
        <title>Fifty Aureobasidium pullulans genomes reveal a recombining polyextremotolerant generalist.</title>
        <authorList>
            <person name="Gostincar C."/>
            <person name="Turk M."/>
            <person name="Zajc J."/>
            <person name="Gunde-Cimerman N."/>
        </authorList>
    </citation>
    <scope>NUCLEOTIDE SEQUENCE [LARGE SCALE GENOMIC DNA]</scope>
    <source>
        <strain evidence="5 6">EXF-1645</strain>
    </source>
</reference>
<feature type="domain" description="Fido" evidence="4">
    <location>
        <begin position="233"/>
        <end position="384"/>
    </location>
</feature>